<feature type="binding site" evidence="11">
    <location>
        <position position="78"/>
    </location>
    <ligand>
        <name>Na(+)</name>
        <dbReference type="ChEBI" id="CHEBI:29101"/>
        <note>structural</note>
    </ligand>
</feature>
<protein>
    <recommendedName>
        <fullName evidence="11">Fluoride-specific ion channel FluC</fullName>
    </recommendedName>
</protein>
<feature type="binding site" evidence="11">
    <location>
        <position position="75"/>
    </location>
    <ligand>
        <name>Na(+)</name>
        <dbReference type="ChEBI" id="CHEBI:29101"/>
        <note>structural</note>
    </ligand>
</feature>
<evidence type="ECO:0000256" key="11">
    <source>
        <dbReference type="HAMAP-Rule" id="MF_00454"/>
    </source>
</evidence>
<evidence type="ECO:0000256" key="5">
    <source>
        <dbReference type="ARBA" id="ARBA00022989"/>
    </source>
</evidence>
<evidence type="ECO:0000256" key="3">
    <source>
        <dbReference type="ARBA" id="ARBA00022519"/>
    </source>
</evidence>
<comment type="subcellular location">
    <subcellularLocation>
        <location evidence="1 11">Cell membrane</location>
        <topology evidence="1 11">Multi-pass membrane protein</topology>
    </subcellularLocation>
</comment>
<comment type="function">
    <text evidence="11">Fluoride-specific ion channel. Important for reducing fluoride concentration in the cell, thus reducing its toxicity.</text>
</comment>
<comment type="caution">
    <text evidence="12">The sequence shown here is derived from an EMBL/GenBank/DDBJ whole genome shotgun (WGS) entry which is preliminary data.</text>
</comment>
<dbReference type="PANTHER" id="PTHR28259:SF1">
    <property type="entry name" value="FLUORIDE EXPORT PROTEIN 1-RELATED"/>
    <property type="match status" value="1"/>
</dbReference>
<keyword evidence="6 11" id="KW-0406">Ion transport</keyword>
<evidence type="ECO:0000256" key="8">
    <source>
        <dbReference type="ARBA" id="ARBA00023303"/>
    </source>
</evidence>
<sequence length="124" mass="13168">MKEIVAVFIGGGLGSLARYGLARSLNTVAGLGFPAGTFLANVLACLILGFVVGLAEQRLVFSPVMRIFWAVGFCGGFSTFSTFSYENLLLFQNGQNGTMLIYLVLSLVLCVIAVFSGQFLAAKL</sequence>
<comment type="activity regulation">
    <text evidence="11">Na(+) is not transported, but it plays an essential structural role and its presence is essential for fluoride channel function.</text>
</comment>
<evidence type="ECO:0000256" key="2">
    <source>
        <dbReference type="ARBA" id="ARBA00022475"/>
    </source>
</evidence>
<accession>A0ABS1C5U6</accession>
<feature type="transmembrane region" description="Helical" evidence="11">
    <location>
        <begin position="100"/>
        <end position="121"/>
    </location>
</feature>
<reference evidence="12 13" key="1">
    <citation type="submission" date="2020-12" db="EMBL/GenBank/DDBJ databases">
        <title>Bacterial novel species Adhaeribacter sp. BT258 isolated from soil.</title>
        <authorList>
            <person name="Jung H.-Y."/>
        </authorList>
    </citation>
    <scope>NUCLEOTIDE SEQUENCE [LARGE SCALE GENOMIC DNA]</scope>
    <source>
        <strain evidence="12 13">BT258</strain>
    </source>
</reference>
<keyword evidence="3" id="KW-0997">Cell inner membrane</keyword>
<dbReference type="Pfam" id="PF02537">
    <property type="entry name" value="CRCB"/>
    <property type="match status" value="1"/>
</dbReference>
<dbReference type="InterPro" id="IPR003691">
    <property type="entry name" value="FluC"/>
</dbReference>
<keyword evidence="7 11" id="KW-0472">Membrane</keyword>
<keyword evidence="11" id="KW-0479">Metal-binding</keyword>
<feature type="transmembrane region" description="Helical" evidence="11">
    <location>
        <begin position="38"/>
        <end position="55"/>
    </location>
</feature>
<evidence type="ECO:0000256" key="6">
    <source>
        <dbReference type="ARBA" id="ARBA00023065"/>
    </source>
</evidence>
<keyword evidence="2 11" id="KW-1003">Cell membrane</keyword>
<keyword evidence="13" id="KW-1185">Reference proteome</keyword>
<evidence type="ECO:0000256" key="10">
    <source>
        <dbReference type="ARBA" id="ARBA00035585"/>
    </source>
</evidence>
<proteinExistence type="inferred from homology"/>
<dbReference type="EMBL" id="JAEHFX010000011">
    <property type="protein sequence ID" value="MBK0404746.1"/>
    <property type="molecule type" value="Genomic_DNA"/>
</dbReference>
<feature type="transmembrane region" description="Helical" evidence="11">
    <location>
        <begin position="67"/>
        <end position="85"/>
    </location>
</feature>
<keyword evidence="5 11" id="KW-1133">Transmembrane helix</keyword>
<dbReference type="NCBIfam" id="TIGR00494">
    <property type="entry name" value="crcB"/>
    <property type="match status" value="1"/>
</dbReference>
<dbReference type="RefSeq" id="WP_200507640.1">
    <property type="nucleotide sequence ID" value="NZ_JAEHFX010000011.1"/>
</dbReference>
<dbReference type="Proteomes" id="UP000644147">
    <property type="component" value="Unassembled WGS sequence"/>
</dbReference>
<gene>
    <name evidence="11 12" type="primary">crcB</name>
    <name evidence="11" type="synonym">fluC</name>
    <name evidence="12" type="ORF">I5M27_17260</name>
</gene>
<evidence type="ECO:0000256" key="4">
    <source>
        <dbReference type="ARBA" id="ARBA00022692"/>
    </source>
</evidence>
<evidence type="ECO:0000256" key="9">
    <source>
        <dbReference type="ARBA" id="ARBA00035120"/>
    </source>
</evidence>
<keyword evidence="4 11" id="KW-0812">Transmembrane</keyword>
<organism evidence="12 13">
    <name type="scientific">Adhaeribacter terrigena</name>
    <dbReference type="NCBI Taxonomy" id="2793070"/>
    <lineage>
        <taxon>Bacteria</taxon>
        <taxon>Pseudomonadati</taxon>
        <taxon>Bacteroidota</taxon>
        <taxon>Cytophagia</taxon>
        <taxon>Cytophagales</taxon>
        <taxon>Hymenobacteraceae</taxon>
        <taxon>Adhaeribacter</taxon>
    </lineage>
</organism>
<evidence type="ECO:0000313" key="12">
    <source>
        <dbReference type="EMBL" id="MBK0404746.1"/>
    </source>
</evidence>
<evidence type="ECO:0000256" key="7">
    <source>
        <dbReference type="ARBA" id="ARBA00023136"/>
    </source>
</evidence>
<name>A0ABS1C5U6_9BACT</name>
<comment type="similarity">
    <text evidence="9 11">Belongs to the fluoride channel Fluc/FEX (TC 1.A.43) family.</text>
</comment>
<keyword evidence="11" id="KW-0915">Sodium</keyword>
<evidence type="ECO:0000313" key="13">
    <source>
        <dbReference type="Proteomes" id="UP000644147"/>
    </source>
</evidence>
<evidence type="ECO:0000256" key="1">
    <source>
        <dbReference type="ARBA" id="ARBA00004651"/>
    </source>
</evidence>
<keyword evidence="11" id="KW-0813">Transport</keyword>
<comment type="catalytic activity">
    <reaction evidence="10">
        <text>fluoride(in) = fluoride(out)</text>
        <dbReference type="Rhea" id="RHEA:76159"/>
        <dbReference type="ChEBI" id="CHEBI:17051"/>
    </reaction>
    <physiologicalReaction direction="left-to-right" evidence="10">
        <dbReference type="Rhea" id="RHEA:76160"/>
    </physiologicalReaction>
</comment>
<dbReference type="HAMAP" id="MF_00454">
    <property type="entry name" value="FluC"/>
    <property type="match status" value="1"/>
</dbReference>
<dbReference type="PANTHER" id="PTHR28259">
    <property type="entry name" value="FLUORIDE EXPORT PROTEIN 1-RELATED"/>
    <property type="match status" value="1"/>
</dbReference>
<keyword evidence="8 11" id="KW-0407">Ion channel</keyword>